<dbReference type="AlphaFoldDB" id="A0A1S8TE39"/>
<dbReference type="Proteomes" id="UP000190890">
    <property type="component" value="Unassembled WGS sequence"/>
</dbReference>
<proteinExistence type="predicted"/>
<gene>
    <name evidence="1" type="ORF">CLPUN_29010</name>
</gene>
<reference evidence="1 2" key="1">
    <citation type="submission" date="2016-05" db="EMBL/GenBank/DDBJ databases">
        <title>Microbial solvent formation.</title>
        <authorList>
            <person name="Poehlein A."/>
            <person name="Montoya Solano J.D."/>
            <person name="Flitsch S."/>
            <person name="Krabben P."/>
            <person name="Duerre P."/>
            <person name="Daniel R."/>
        </authorList>
    </citation>
    <scope>NUCLEOTIDE SEQUENCE [LARGE SCALE GENOMIC DNA]</scope>
    <source>
        <strain evidence="1 2">DSM 2619</strain>
    </source>
</reference>
<evidence type="ECO:0000313" key="1">
    <source>
        <dbReference type="EMBL" id="OOM76053.1"/>
    </source>
</evidence>
<dbReference type="STRING" id="29367.CLPUN_29010"/>
<comment type="caution">
    <text evidence="1">The sequence shown here is derived from an EMBL/GenBank/DDBJ whole genome shotgun (WGS) entry which is preliminary data.</text>
</comment>
<name>A0A1S8TE39_9CLOT</name>
<sequence length="82" mass="9422">MEVILRIQLQFILILKDIDVDYNLGSICVSTTTGSSITVKNTNSSYKVKENDKHYEIKAQIENDRTWDEGPEYIVRTAKLTI</sequence>
<accession>A0A1S8TE39</accession>
<dbReference type="RefSeq" id="WP_198944347.1">
    <property type="nucleotide sequence ID" value="NZ_LZZM01000178.1"/>
</dbReference>
<dbReference type="EMBL" id="LZZM01000178">
    <property type="protein sequence ID" value="OOM76053.1"/>
    <property type="molecule type" value="Genomic_DNA"/>
</dbReference>
<organism evidence="1 2">
    <name type="scientific">Clostridium puniceum</name>
    <dbReference type="NCBI Taxonomy" id="29367"/>
    <lineage>
        <taxon>Bacteria</taxon>
        <taxon>Bacillati</taxon>
        <taxon>Bacillota</taxon>
        <taxon>Clostridia</taxon>
        <taxon>Eubacteriales</taxon>
        <taxon>Clostridiaceae</taxon>
        <taxon>Clostridium</taxon>
    </lineage>
</organism>
<protein>
    <submittedName>
        <fullName evidence="1">Uncharacterized protein</fullName>
    </submittedName>
</protein>
<evidence type="ECO:0000313" key="2">
    <source>
        <dbReference type="Proteomes" id="UP000190890"/>
    </source>
</evidence>
<keyword evidence="2" id="KW-1185">Reference proteome</keyword>